<dbReference type="Proteomes" id="UP001189624">
    <property type="component" value="Chromosome 7"/>
</dbReference>
<evidence type="ECO:0000313" key="2">
    <source>
        <dbReference type="EMBL" id="CAJ1968974.1"/>
    </source>
</evidence>
<feature type="compositionally biased region" description="Polar residues" evidence="1">
    <location>
        <begin position="108"/>
        <end position="133"/>
    </location>
</feature>
<dbReference type="Gramene" id="rna-AYBTSS11_LOCUS22002">
    <property type="protein sequence ID" value="CAJ1968974.1"/>
    <property type="gene ID" value="gene-AYBTSS11_LOCUS22002"/>
</dbReference>
<organism evidence="2 3">
    <name type="scientific">Sphenostylis stenocarpa</name>
    <dbReference type="NCBI Taxonomy" id="92480"/>
    <lineage>
        <taxon>Eukaryota</taxon>
        <taxon>Viridiplantae</taxon>
        <taxon>Streptophyta</taxon>
        <taxon>Embryophyta</taxon>
        <taxon>Tracheophyta</taxon>
        <taxon>Spermatophyta</taxon>
        <taxon>Magnoliopsida</taxon>
        <taxon>eudicotyledons</taxon>
        <taxon>Gunneridae</taxon>
        <taxon>Pentapetalae</taxon>
        <taxon>rosids</taxon>
        <taxon>fabids</taxon>
        <taxon>Fabales</taxon>
        <taxon>Fabaceae</taxon>
        <taxon>Papilionoideae</taxon>
        <taxon>50 kb inversion clade</taxon>
        <taxon>NPAAA clade</taxon>
        <taxon>indigoferoid/millettioid clade</taxon>
        <taxon>Phaseoleae</taxon>
        <taxon>Sphenostylis</taxon>
    </lineage>
</organism>
<accession>A0AA86TIG6</accession>
<evidence type="ECO:0000256" key="1">
    <source>
        <dbReference type="SAM" id="MobiDB-lite"/>
    </source>
</evidence>
<reference evidence="2" key="1">
    <citation type="submission" date="2023-10" db="EMBL/GenBank/DDBJ databases">
        <authorList>
            <person name="Domelevo Entfellner J.-B."/>
        </authorList>
    </citation>
    <scope>NUCLEOTIDE SEQUENCE</scope>
</reference>
<protein>
    <submittedName>
        <fullName evidence="2">Uncharacterized protein</fullName>
    </submittedName>
</protein>
<dbReference type="EMBL" id="OY731404">
    <property type="protein sequence ID" value="CAJ1968974.1"/>
    <property type="molecule type" value="Genomic_DNA"/>
</dbReference>
<gene>
    <name evidence="2" type="ORF">AYBTSS11_LOCUS22002</name>
</gene>
<sequence>MERRCQHGDLWKQKQFYDRQSLVIDNDLDTFQLIHLKQPSIVPQIGPSILVQNEQEYEEYIHKFWNERAASHLGASTSAPFFRECLIKDPYSSDVPLTTRSRWWARSQPGSGHGQTSFFGATRFQSPNNIQKP</sequence>
<proteinExistence type="predicted"/>
<keyword evidence="3" id="KW-1185">Reference proteome</keyword>
<evidence type="ECO:0000313" key="3">
    <source>
        <dbReference type="Proteomes" id="UP001189624"/>
    </source>
</evidence>
<name>A0AA86TIG6_9FABA</name>
<dbReference type="AlphaFoldDB" id="A0AA86TIG6"/>
<feature type="region of interest" description="Disordered" evidence="1">
    <location>
        <begin position="106"/>
        <end position="133"/>
    </location>
</feature>